<name>A0AAN9KFK6_CANGL</name>
<evidence type="ECO:0000313" key="2">
    <source>
        <dbReference type="Proteomes" id="UP001367508"/>
    </source>
</evidence>
<protein>
    <submittedName>
        <fullName evidence="1">Uncharacterized protein</fullName>
    </submittedName>
</protein>
<dbReference type="EMBL" id="JAYMYQ010000008">
    <property type="protein sequence ID" value="KAK7316124.1"/>
    <property type="molecule type" value="Genomic_DNA"/>
</dbReference>
<keyword evidence="2" id="KW-1185">Reference proteome</keyword>
<reference evidence="1 2" key="1">
    <citation type="submission" date="2024-01" db="EMBL/GenBank/DDBJ databases">
        <title>The genomes of 5 underutilized Papilionoideae crops provide insights into root nodulation and disease resistanc.</title>
        <authorList>
            <person name="Jiang F."/>
        </authorList>
    </citation>
    <scope>NUCLEOTIDE SEQUENCE [LARGE SCALE GENOMIC DNA]</scope>
    <source>
        <strain evidence="1">LVBAO_FW01</strain>
        <tissue evidence="1">Leaves</tissue>
    </source>
</reference>
<proteinExistence type="predicted"/>
<accession>A0AAN9KFK6</accession>
<evidence type="ECO:0000313" key="1">
    <source>
        <dbReference type="EMBL" id="KAK7316124.1"/>
    </source>
</evidence>
<dbReference type="Proteomes" id="UP001367508">
    <property type="component" value="Unassembled WGS sequence"/>
</dbReference>
<comment type="caution">
    <text evidence="1">The sequence shown here is derived from an EMBL/GenBank/DDBJ whole genome shotgun (WGS) entry which is preliminary data.</text>
</comment>
<gene>
    <name evidence="1" type="ORF">VNO77_34867</name>
</gene>
<sequence length="181" mass="20475">MCLRLKHLWSCKARLNDAKLDHDLDIAGSKREMLSELGWAGTGKPSFLSQMEATPSILKKPRSKIHSREGVSGEIGYDERVKRSSSFQYYAHANNVALMPHRQSQAAWTLYHAPKHAFGLKSKSLRTKKTLVASKVDTCGCYDQARSVAQWINSFPKAFKSRVQYQLIAFCFKFSNVSVCE</sequence>
<dbReference type="AlphaFoldDB" id="A0AAN9KFK6"/>
<organism evidence="1 2">
    <name type="scientific">Canavalia gladiata</name>
    <name type="common">Sword bean</name>
    <name type="synonym">Dolichos gladiatus</name>
    <dbReference type="NCBI Taxonomy" id="3824"/>
    <lineage>
        <taxon>Eukaryota</taxon>
        <taxon>Viridiplantae</taxon>
        <taxon>Streptophyta</taxon>
        <taxon>Embryophyta</taxon>
        <taxon>Tracheophyta</taxon>
        <taxon>Spermatophyta</taxon>
        <taxon>Magnoliopsida</taxon>
        <taxon>eudicotyledons</taxon>
        <taxon>Gunneridae</taxon>
        <taxon>Pentapetalae</taxon>
        <taxon>rosids</taxon>
        <taxon>fabids</taxon>
        <taxon>Fabales</taxon>
        <taxon>Fabaceae</taxon>
        <taxon>Papilionoideae</taxon>
        <taxon>50 kb inversion clade</taxon>
        <taxon>NPAAA clade</taxon>
        <taxon>indigoferoid/millettioid clade</taxon>
        <taxon>Phaseoleae</taxon>
        <taxon>Canavalia</taxon>
    </lineage>
</organism>